<dbReference type="Proteomes" id="UP001529510">
    <property type="component" value="Unassembled WGS sequence"/>
</dbReference>
<proteinExistence type="predicted"/>
<evidence type="ECO:0000313" key="2">
    <source>
        <dbReference type="Proteomes" id="UP001529510"/>
    </source>
</evidence>
<feature type="non-terminal residue" evidence="1">
    <location>
        <position position="1"/>
    </location>
</feature>
<comment type="caution">
    <text evidence="1">The sequence shown here is derived from an EMBL/GenBank/DDBJ whole genome shotgun (WGS) entry which is preliminary data.</text>
</comment>
<accession>A0ABD0QLC0</accession>
<keyword evidence="2" id="KW-1185">Reference proteome</keyword>
<gene>
    <name evidence="1" type="ORF">M9458_018183</name>
</gene>
<organism evidence="1 2">
    <name type="scientific">Cirrhinus mrigala</name>
    <name type="common">Mrigala</name>
    <dbReference type="NCBI Taxonomy" id="683832"/>
    <lineage>
        <taxon>Eukaryota</taxon>
        <taxon>Metazoa</taxon>
        <taxon>Chordata</taxon>
        <taxon>Craniata</taxon>
        <taxon>Vertebrata</taxon>
        <taxon>Euteleostomi</taxon>
        <taxon>Actinopterygii</taxon>
        <taxon>Neopterygii</taxon>
        <taxon>Teleostei</taxon>
        <taxon>Ostariophysi</taxon>
        <taxon>Cypriniformes</taxon>
        <taxon>Cyprinidae</taxon>
        <taxon>Labeoninae</taxon>
        <taxon>Labeonini</taxon>
        <taxon>Cirrhinus</taxon>
    </lineage>
</organism>
<dbReference type="EMBL" id="JAMKFB020000008">
    <property type="protein sequence ID" value="KAL0186513.1"/>
    <property type="molecule type" value="Genomic_DNA"/>
</dbReference>
<protein>
    <submittedName>
        <fullName evidence="1">Uncharacterized protein</fullName>
    </submittedName>
</protein>
<evidence type="ECO:0000313" key="1">
    <source>
        <dbReference type="EMBL" id="KAL0186513.1"/>
    </source>
</evidence>
<name>A0ABD0QLC0_CIRMR</name>
<dbReference type="AlphaFoldDB" id="A0ABD0QLC0"/>
<sequence length="122" mass="13373">YPGYSNYWYPQSHTAGPYGSTYPPGTEVNGQASYNPQVLTTFQAYVTPSVSHIHSRLIPLHSAVPFSGNVSLSQWGVQSRTVLHEYATSLQSLLLHITARPALSKMQGVRLLPPTLYLTAKG</sequence>
<reference evidence="1 2" key="1">
    <citation type="submission" date="2024-05" db="EMBL/GenBank/DDBJ databases">
        <title>Genome sequencing and assembly of Indian major carp, Cirrhinus mrigala (Hamilton, 1822).</title>
        <authorList>
            <person name="Mohindra V."/>
            <person name="Chowdhury L.M."/>
            <person name="Lal K."/>
            <person name="Jena J.K."/>
        </authorList>
    </citation>
    <scope>NUCLEOTIDE SEQUENCE [LARGE SCALE GENOMIC DNA]</scope>
    <source>
        <strain evidence="1">CM1030</strain>
        <tissue evidence="1">Blood</tissue>
    </source>
</reference>